<keyword evidence="11" id="KW-0411">Iron-sulfur</keyword>
<dbReference type="GO" id="GO:0019676">
    <property type="term" value="P:ammonia assimilation cycle"/>
    <property type="evidence" value="ECO:0007669"/>
    <property type="project" value="TreeGrafter"/>
</dbReference>
<dbReference type="Gene3D" id="3.20.20.70">
    <property type="entry name" value="Aldolase class I"/>
    <property type="match status" value="1"/>
</dbReference>
<keyword evidence="7" id="KW-0479">Metal-binding</keyword>
<dbReference type="GO" id="GO:0051538">
    <property type="term" value="F:3 iron, 4 sulfur cluster binding"/>
    <property type="evidence" value="ECO:0007669"/>
    <property type="project" value="UniProtKB-KW"/>
</dbReference>
<evidence type="ECO:0000313" key="17">
    <source>
        <dbReference type="Proteomes" id="UP000271098"/>
    </source>
</evidence>
<protein>
    <submittedName>
        <fullName evidence="18">Glu_syn_central domain-containing protein</fullName>
    </submittedName>
</protein>
<comment type="cofactor">
    <cofactor evidence="2">
        <name>[3Fe-4S] cluster</name>
        <dbReference type="ChEBI" id="CHEBI:21137"/>
    </cofactor>
</comment>
<dbReference type="PANTHER" id="PTHR11938:SF133">
    <property type="entry name" value="GLUTAMATE SYNTHASE (NADH)"/>
    <property type="match status" value="1"/>
</dbReference>
<reference evidence="16 17" key="2">
    <citation type="submission" date="2018-11" db="EMBL/GenBank/DDBJ databases">
        <authorList>
            <consortium name="Pathogen Informatics"/>
        </authorList>
    </citation>
    <scope>NUCLEOTIDE SEQUENCE [LARGE SCALE GENOMIC DNA]</scope>
</reference>
<reference evidence="18" key="1">
    <citation type="submission" date="2016-06" db="UniProtKB">
        <authorList>
            <consortium name="WormBaseParasite"/>
        </authorList>
    </citation>
    <scope>IDENTIFICATION</scope>
</reference>
<keyword evidence="4" id="KW-0028">Amino-acid biosynthesis</keyword>
<evidence type="ECO:0000256" key="3">
    <source>
        <dbReference type="ARBA" id="ARBA00009716"/>
    </source>
</evidence>
<evidence type="ECO:0000256" key="8">
    <source>
        <dbReference type="ARBA" id="ARBA00022962"/>
    </source>
</evidence>
<keyword evidence="13" id="KW-0003">3Fe-4S</keyword>
<evidence type="ECO:0000256" key="10">
    <source>
        <dbReference type="ARBA" id="ARBA00023004"/>
    </source>
</evidence>
<evidence type="ECO:0000256" key="6">
    <source>
        <dbReference type="ARBA" id="ARBA00022643"/>
    </source>
</evidence>
<gene>
    <name evidence="16" type="ORF">GPUH_LOCUS1261</name>
</gene>
<dbReference type="InterPro" id="IPR013785">
    <property type="entry name" value="Aldolase_TIM"/>
</dbReference>
<dbReference type="Pfam" id="PF04898">
    <property type="entry name" value="Glu_syn_central"/>
    <property type="match status" value="1"/>
</dbReference>
<keyword evidence="5" id="KW-0285">Flavoprotein</keyword>
<accession>A0A183CXS0</accession>
<dbReference type="InterPro" id="IPR006982">
    <property type="entry name" value="Glu_synth_centr_N"/>
</dbReference>
<dbReference type="SUPFAM" id="SSF51395">
    <property type="entry name" value="FMN-linked oxidoreductases"/>
    <property type="match status" value="1"/>
</dbReference>
<evidence type="ECO:0000256" key="2">
    <source>
        <dbReference type="ARBA" id="ARBA00001927"/>
    </source>
</evidence>
<dbReference type="WBParaSite" id="GPUH_0000126101-mRNA-1">
    <property type="protein sequence ID" value="GPUH_0000126101-mRNA-1"/>
    <property type="gene ID" value="GPUH_0000126101"/>
</dbReference>
<keyword evidence="12" id="KW-0314">Glutamate biosynthesis</keyword>
<dbReference type="GO" id="GO:0016040">
    <property type="term" value="F:glutamate synthase (NADH) activity"/>
    <property type="evidence" value="ECO:0007669"/>
    <property type="project" value="TreeGrafter"/>
</dbReference>
<evidence type="ECO:0000259" key="15">
    <source>
        <dbReference type="Pfam" id="PF04898"/>
    </source>
</evidence>
<comment type="cofactor">
    <cofactor evidence="1">
        <name>FMN</name>
        <dbReference type="ChEBI" id="CHEBI:58210"/>
    </cofactor>
</comment>
<evidence type="ECO:0000256" key="7">
    <source>
        <dbReference type="ARBA" id="ARBA00022723"/>
    </source>
</evidence>
<evidence type="ECO:0000256" key="1">
    <source>
        <dbReference type="ARBA" id="ARBA00001917"/>
    </source>
</evidence>
<feature type="domain" description="Glutamate synthase central-N" evidence="15">
    <location>
        <begin position="93"/>
        <end position="199"/>
    </location>
</feature>
<keyword evidence="9" id="KW-0560">Oxidoreductase</keyword>
<organism evidence="18">
    <name type="scientific">Gongylonema pulchrum</name>
    <dbReference type="NCBI Taxonomy" id="637853"/>
    <lineage>
        <taxon>Eukaryota</taxon>
        <taxon>Metazoa</taxon>
        <taxon>Ecdysozoa</taxon>
        <taxon>Nematoda</taxon>
        <taxon>Chromadorea</taxon>
        <taxon>Rhabditida</taxon>
        <taxon>Spirurina</taxon>
        <taxon>Spiruromorpha</taxon>
        <taxon>Spiruroidea</taxon>
        <taxon>Gongylonematidae</taxon>
        <taxon>Gongylonema</taxon>
    </lineage>
</organism>
<comment type="pathway">
    <text evidence="14">Amino-acid biosynthesis.</text>
</comment>
<dbReference type="AlphaFoldDB" id="A0A183CXS0"/>
<sequence>MLLVDTVEKKIEEDNDLKLRIALSRPHKKLSSARIYLDQFRKNDVLSHGAITSEYLIKRELDIQWSENSGTSETGRRLPKKRHKDLHLDEDRRLMAFSYTPDTFAMLIAPMIKERKEALGSMGNDAALACLSDYSPQIFSYFQQLFAQVTNPPIDPFREQIVMSLRCPIGPESNLLEPSEELEARLILEQPVLSLIDLEVSSSNFFAKLSK</sequence>
<dbReference type="Proteomes" id="UP000271098">
    <property type="component" value="Unassembled WGS sequence"/>
</dbReference>
<proteinExistence type="inferred from homology"/>
<evidence type="ECO:0000256" key="5">
    <source>
        <dbReference type="ARBA" id="ARBA00022630"/>
    </source>
</evidence>
<dbReference type="GO" id="GO:0006537">
    <property type="term" value="P:glutamate biosynthetic process"/>
    <property type="evidence" value="ECO:0007669"/>
    <property type="project" value="UniProtKB-KW"/>
</dbReference>
<evidence type="ECO:0000313" key="18">
    <source>
        <dbReference type="WBParaSite" id="GPUH_0000126101-mRNA-1"/>
    </source>
</evidence>
<evidence type="ECO:0000256" key="14">
    <source>
        <dbReference type="ARBA" id="ARBA00029440"/>
    </source>
</evidence>
<keyword evidence="10" id="KW-0408">Iron</keyword>
<dbReference type="EMBL" id="UYRT01001472">
    <property type="protein sequence ID" value="VDK29702.1"/>
    <property type="molecule type" value="Genomic_DNA"/>
</dbReference>
<dbReference type="GO" id="GO:0046872">
    <property type="term" value="F:metal ion binding"/>
    <property type="evidence" value="ECO:0007669"/>
    <property type="project" value="UniProtKB-KW"/>
</dbReference>
<dbReference type="InterPro" id="IPR050711">
    <property type="entry name" value="ET-N_metabolism_enzyme"/>
</dbReference>
<evidence type="ECO:0000256" key="4">
    <source>
        <dbReference type="ARBA" id="ARBA00022605"/>
    </source>
</evidence>
<name>A0A183CXS0_9BILA</name>
<evidence type="ECO:0000256" key="11">
    <source>
        <dbReference type="ARBA" id="ARBA00023014"/>
    </source>
</evidence>
<keyword evidence="17" id="KW-1185">Reference proteome</keyword>
<keyword evidence="8" id="KW-0315">Glutamine amidotransferase</keyword>
<dbReference type="OrthoDB" id="4327079at2759"/>
<evidence type="ECO:0000256" key="12">
    <source>
        <dbReference type="ARBA" id="ARBA00023164"/>
    </source>
</evidence>
<evidence type="ECO:0000256" key="9">
    <source>
        <dbReference type="ARBA" id="ARBA00023002"/>
    </source>
</evidence>
<keyword evidence="6" id="KW-0288">FMN</keyword>
<dbReference type="PANTHER" id="PTHR11938">
    <property type="entry name" value="FAD NADPH DEHYDROGENASE/OXIDOREDUCTASE"/>
    <property type="match status" value="1"/>
</dbReference>
<comment type="similarity">
    <text evidence="3">Belongs to the glutamate synthase family.</text>
</comment>
<evidence type="ECO:0000256" key="13">
    <source>
        <dbReference type="ARBA" id="ARBA00023291"/>
    </source>
</evidence>
<evidence type="ECO:0000313" key="16">
    <source>
        <dbReference type="EMBL" id="VDK29702.1"/>
    </source>
</evidence>